<evidence type="ECO:0000313" key="2">
    <source>
        <dbReference type="Proteomes" id="UP000279760"/>
    </source>
</evidence>
<name>A0A3G4VN26_9VIBR</name>
<dbReference type="RefSeq" id="WP_124942321.1">
    <property type="nucleotide sequence ID" value="NZ_CP033579.1"/>
</dbReference>
<dbReference type="Proteomes" id="UP000279760">
    <property type="component" value="Plasmid unnamed"/>
</dbReference>
<dbReference type="AlphaFoldDB" id="A0A3G4VN26"/>
<keyword evidence="1" id="KW-0614">Plasmid</keyword>
<proteinExistence type="predicted"/>
<dbReference type="EMBL" id="CP033579">
    <property type="protein sequence ID" value="AYV25032.1"/>
    <property type="molecule type" value="Genomic_DNA"/>
</dbReference>
<accession>A0A3G4VN26</accession>
<protein>
    <submittedName>
        <fullName evidence="1">Uncharacterized protein</fullName>
    </submittedName>
</protein>
<reference evidence="1 2" key="1">
    <citation type="submission" date="2018-11" db="EMBL/GenBank/DDBJ databases">
        <title>Complete Genome Sequence of Vbrio mediterranei 117-T6: a Potential Pathogen Bacteria Isolated from the Conchocelis of Pyropia.</title>
        <authorList>
            <person name="Liu Q."/>
        </authorList>
    </citation>
    <scope>NUCLEOTIDE SEQUENCE [LARGE SCALE GENOMIC DNA]</scope>
    <source>
        <strain evidence="1 2">117-T6</strain>
        <plasmid evidence="1 2">unnamed</plasmid>
    </source>
</reference>
<gene>
    <name evidence="1" type="ORF">ECB94_27370</name>
</gene>
<evidence type="ECO:0000313" key="1">
    <source>
        <dbReference type="EMBL" id="AYV25032.1"/>
    </source>
</evidence>
<sequence length="77" mass="8833">MNAEDKAVLVKALLEDKGIYMHGDKLTTALDYRWKAYIGPCDDEEGDRREVILGAKNLDNIRCIETTPIQYKDFMPI</sequence>
<organism evidence="1 2">
    <name type="scientific">Vibrio mediterranei</name>
    <dbReference type="NCBI Taxonomy" id="689"/>
    <lineage>
        <taxon>Bacteria</taxon>
        <taxon>Pseudomonadati</taxon>
        <taxon>Pseudomonadota</taxon>
        <taxon>Gammaproteobacteria</taxon>
        <taxon>Vibrionales</taxon>
        <taxon>Vibrionaceae</taxon>
        <taxon>Vibrio</taxon>
    </lineage>
</organism>
<geneLocation type="plasmid" evidence="1">
    <name>unnamed</name>
</geneLocation>